<dbReference type="Proteomes" id="UP001195483">
    <property type="component" value="Unassembled WGS sequence"/>
</dbReference>
<protein>
    <recommendedName>
        <fullName evidence="4">PDZ domain-containing protein</fullName>
    </recommendedName>
</protein>
<dbReference type="PANTHER" id="PTHR15963">
    <property type="entry name" value="GENERAL RECEPTOR FOR PHOSPHOINOSITIDES 1-ASSOCIATED SCAFFOLD PROTEIN-RELATED"/>
    <property type="match status" value="1"/>
</dbReference>
<keyword evidence="2" id="KW-0963">Cytoplasm</keyword>
<reference evidence="5" key="1">
    <citation type="journal article" date="2021" name="Genome Biol. Evol.">
        <title>A High-Quality Reference Genome for a Parasitic Bivalve with Doubly Uniparental Inheritance (Bivalvia: Unionida).</title>
        <authorList>
            <person name="Smith C.H."/>
        </authorList>
    </citation>
    <scope>NUCLEOTIDE SEQUENCE</scope>
    <source>
        <strain evidence="5">CHS0354</strain>
    </source>
</reference>
<proteinExistence type="predicted"/>
<dbReference type="InterPro" id="IPR001478">
    <property type="entry name" value="PDZ"/>
</dbReference>
<comment type="subcellular location">
    <subcellularLocation>
        <location evidence="1">Cytoplasm</location>
    </subcellularLocation>
</comment>
<dbReference type="PANTHER" id="PTHR15963:SF5">
    <property type="entry name" value="SHORT SPINDLE 6, ISOFORM A"/>
    <property type="match status" value="1"/>
</dbReference>
<dbReference type="Gene3D" id="2.30.42.10">
    <property type="match status" value="1"/>
</dbReference>
<feature type="compositionally biased region" description="Basic residues" evidence="3">
    <location>
        <begin position="7"/>
        <end position="20"/>
    </location>
</feature>
<dbReference type="GO" id="GO:0005737">
    <property type="term" value="C:cytoplasm"/>
    <property type="evidence" value="ECO:0007669"/>
    <property type="project" value="UniProtKB-SubCell"/>
</dbReference>
<feature type="domain" description="PDZ" evidence="4">
    <location>
        <begin position="56"/>
        <end position="144"/>
    </location>
</feature>
<gene>
    <name evidence="5" type="ORF">CHS0354_037039</name>
</gene>
<comment type="caution">
    <text evidence="5">The sequence shown here is derived from an EMBL/GenBank/DDBJ whole genome shotgun (WGS) entry which is preliminary data.</text>
</comment>
<evidence type="ECO:0000256" key="1">
    <source>
        <dbReference type="ARBA" id="ARBA00004496"/>
    </source>
</evidence>
<dbReference type="CDD" id="cd06713">
    <property type="entry name" value="PDZ_tamalin_CYTIP-like"/>
    <property type="match status" value="1"/>
</dbReference>
<dbReference type="SUPFAM" id="SSF50156">
    <property type="entry name" value="PDZ domain-like"/>
    <property type="match status" value="1"/>
</dbReference>
<evidence type="ECO:0000313" key="6">
    <source>
        <dbReference type="Proteomes" id="UP001195483"/>
    </source>
</evidence>
<dbReference type="InterPro" id="IPR052122">
    <property type="entry name" value="Intracell_Traff_Signaling_Reg"/>
</dbReference>
<organism evidence="5 6">
    <name type="scientific">Potamilus streckersoni</name>
    <dbReference type="NCBI Taxonomy" id="2493646"/>
    <lineage>
        <taxon>Eukaryota</taxon>
        <taxon>Metazoa</taxon>
        <taxon>Spiralia</taxon>
        <taxon>Lophotrochozoa</taxon>
        <taxon>Mollusca</taxon>
        <taxon>Bivalvia</taxon>
        <taxon>Autobranchia</taxon>
        <taxon>Heteroconchia</taxon>
        <taxon>Palaeoheterodonta</taxon>
        <taxon>Unionida</taxon>
        <taxon>Unionoidea</taxon>
        <taxon>Unionidae</taxon>
        <taxon>Ambleminae</taxon>
        <taxon>Lampsilini</taxon>
        <taxon>Potamilus</taxon>
    </lineage>
</organism>
<dbReference type="InterPro" id="IPR036034">
    <property type="entry name" value="PDZ_sf"/>
</dbReference>
<feature type="region of interest" description="Disordered" evidence="3">
    <location>
        <begin position="1"/>
        <end position="25"/>
    </location>
</feature>
<dbReference type="EMBL" id="JAEAOA010002171">
    <property type="protein sequence ID" value="KAK3593514.1"/>
    <property type="molecule type" value="Genomic_DNA"/>
</dbReference>
<name>A0AAE0SKD0_9BIVA</name>
<dbReference type="SMART" id="SM00228">
    <property type="entry name" value="PDZ"/>
    <property type="match status" value="1"/>
</dbReference>
<evidence type="ECO:0000256" key="2">
    <source>
        <dbReference type="ARBA" id="ARBA00022490"/>
    </source>
</evidence>
<reference evidence="5" key="2">
    <citation type="journal article" date="2021" name="Genome Biol. Evol.">
        <title>Developing a high-quality reference genome for a parasitic bivalve with doubly uniparental inheritance (Bivalvia: Unionida).</title>
        <authorList>
            <person name="Smith C.H."/>
        </authorList>
    </citation>
    <scope>NUCLEOTIDE SEQUENCE</scope>
    <source>
        <strain evidence="5">CHS0354</strain>
        <tissue evidence="5">Mantle</tissue>
    </source>
</reference>
<dbReference type="AlphaFoldDB" id="A0AAE0SKD0"/>
<keyword evidence="6" id="KW-1185">Reference proteome</keyword>
<sequence length="377" mass="42767">MDVPLSPKKKHKRKSHKPPKMVKEKPAHFSVGDVHPELDADKTVITNPEDNRRRRTLKLYKKDNSWGFTLQSYGIKHKKTNEVEIMTYVDYIEIGGPAWLAGMRRGDVIISINGNSVEKETHRGLVQRIRNSGHILRLVVLFEDCCKKVELHERYLSLKMILLDKMEELKELERKEREILYGKISRFDNVRQSIISSTSTDSNSWDCYSLISSPNFPKSSSESLVNWPSTSSVKSFDLGEGSSGMDDECFLEENLEYIDNGSDTDDSNSNVAFDSEGISDGDILGRTVESNQNMEIDNTICKGKTDQKKNKEIIMEQENISSEAVHAKSKTNTSLNKDEPDSHINDAMFNGVLPEIVISFHSEGVVYVNDKDEVTKL</sequence>
<evidence type="ECO:0000313" key="5">
    <source>
        <dbReference type="EMBL" id="KAK3593514.1"/>
    </source>
</evidence>
<dbReference type="PROSITE" id="PS50106">
    <property type="entry name" value="PDZ"/>
    <property type="match status" value="1"/>
</dbReference>
<accession>A0AAE0SKD0</accession>
<evidence type="ECO:0000256" key="3">
    <source>
        <dbReference type="SAM" id="MobiDB-lite"/>
    </source>
</evidence>
<evidence type="ECO:0000259" key="4">
    <source>
        <dbReference type="PROSITE" id="PS50106"/>
    </source>
</evidence>
<reference evidence="5" key="3">
    <citation type="submission" date="2023-05" db="EMBL/GenBank/DDBJ databases">
        <authorList>
            <person name="Smith C.H."/>
        </authorList>
    </citation>
    <scope>NUCLEOTIDE SEQUENCE</scope>
    <source>
        <strain evidence="5">CHS0354</strain>
        <tissue evidence="5">Mantle</tissue>
    </source>
</reference>
<dbReference type="Pfam" id="PF00595">
    <property type="entry name" value="PDZ"/>
    <property type="match status" value="1"/>
</dbReference>